<evidence type="ECO:0000313" key="2">
    <source>
        <dbReference type="EMBL" id="MFL0252266.1"/>
    </source>
</evidence>
<dbReference type="Pfam" id="PF11104">
    <property type="entry name" value="PilM_2"/>
    <property type="match status" value="1"/>
</dbReference>
<dbReference type="InterPro" id="IPR043129">
    <property type="entry name" value="ATPase_NBD"/>
</dbReference>
<dbReference type="PANTHER" id="PTHR32432:SF3">
    <property type="entry name" value="ETHANOLAMINE UTILIZATION PROTEIN EUTJ"/>
    <property type="match status" value="1"/>
</dbReference>
<feature type="transmembrane region" description="Helical" evidence="1">
    <location>
        <begin position="367"/>
        <end position="387"/>
    </location>
</feature>
<accession>A0ABW8TJ61</accession>
<reference evidence="2 3" key="1">
    <citation type="submission" date="2024-11" db="EMBL/GenBank/DDBJ databases">
        <authorList>
            <person name="Heng Y.C."/>
            <person name="Lim A.C.H."/>
            <person name="Lee J.K.Y."/>
            <person name="Kittelmann S."/>
        </authorList>
    </citation>
    <scope>NUCLEOTIDE SEQUENCE [LARGE SCALE GENOMIC DNA]</scope>
    <source>
        <strain evidence="2 3">WILCCON 0114</strain>
    </source>
</reference>
<gene>
    <name evidence="2" type="primary">pilM</name>
    <name evidence="2" type="ORF">ACJDT4_17775</name>
</gene>
<dbReference type="InterPro" id="IPR005883">
    <property type="entry name" value="PilM"/>
</dbReference>
<protein>
    <submittedName>
        <fullName evidence="2">Pilus assembly protein PilM</fullName>
    </submittedName>
</protein>
<keyword evidence="3" id="KW-1185">Reference proteome</keyword>
<evidence type="ECO:0000256" key="1">
    <source>
        <dbReference type="SAM" id="Phobius"/>
    </source>
</evidence>
<proteinExistence type="predicted"/>
<dbReference type="PANTHER" id="PTHR32432">
    <property type="entry name" value="CELL DIVISION PROTEIN FTSA-RELATED"/>
    <property type="match status" value="1"/>
</dbReference>
<evidence type="ECO:0000313" key="3">
    <source>
        <dbReference type="Proteomes" id="UP001623592"/>
    </source>
</evidence>
<dbReference type="SUPFAM" id="SSF53067">
    <property type="entry name" value="Actin-like ATPase domain"/>
    <property type="match status" value="1"/>
</dbReference>
<organism evidence="2 3">
    <name type="scientific">Clostridium neuense</name>
    <dbReference type="NCBI Taxonomy" id="1728934"/>
    <lineage>
        <taxon>Bacteria</taxon>
        <taxon>Bacillati</taxon>
        <taxon>Bacillota</taxon>
        <taxon>Clostridia</taxon>
        <taxon>Eubacteriales</taxon>
        <taxon>Clostridiaceae</taxon>
        <taxon>Clostridium</taxon>
    </lineage>
</organism>
<dbReference type="Gene3D" id="3.30.1490.300">
    <property type="match status" value="1"/>
</dbReference>
<keyword evidence="1" id="KW-0812">Transmembrane</keyword>
<dbReference type="CDD" id="cd24049">
    <property type="entry name" value="ASKHA_NBD_PilM"/>
    <property type="match status" value="1"/>
</dbReference>
<dbReference type="InterPro" id="IPR050696">
    <property type="entry name" value="FtsA/MreB"/>
</dbReference>
<dbReference type="EMBL" id="JBJIAA010000016">
    <property type="protein sequence ID" value="MFL0252266.1"/>
    <property type="molecule type" value="Genomic_DNA"/>
</dbReference>
<sequence length="529" mass="59696">MVKEIMAVEIESRYIKIVVGNRGKISKSGVLNTPEGAVENDRIVDVEAISNTINEFMEINKIDTDDVIYTIHGQDTIIRHTEIAIMQEVQVGKAAIREIGQYLPRQGVNYYIDYQIIDKINNDEKKIYKVLVAAVPRVKINGYVELTNKLEMKLKAIDILSISVSRSFKSYFEKNSKIASVGIIEIENRFSSIVILSKGKIFIEKEIDKGISDAVGVVKDSFHKNYEQAYLYFMSKFNFAKQDYSDEIYGNIKSNFDDIFKAFDRVVKFYTAGKTKKTLDKIFIVGEGAKIYGIEAYLQDFMGMDVSIIESPETINLKVNFQNQINFNHYLNVYGSLLRKGKKELNLIPDNKRKYKVSIFNSNITKAVVAATIIAFMVACAVPIFIARSYSNKEKIGSYKLRNLNSLQREHDVLVSKMNVYNSRIKLVDKLTKNKAMVNVKIQDINKYIPSDIELDEINFDSEKGMVISGETTNGKSVAALVANLQMSDTYKNARLTSIANSQDSASQNVYKFTVNLGDGSGAKNNSKG</sequence>
<dbReference type="RefSeq" id="WP_406788922.1">
    <property type="nucleotide sequence ID" value="NZ_JBJIAA010000016.1"/>
</dbReference>
<dbReference type="Gene3D" id="3.30.420.40">
    <property type="match status" value="2"/>
</dbReference>
<keyword evidence="1" id="KW-0472">Membrane</keyword>
<keyword evidence="1" id="KW-1133">Transmembrane helix</keyword>
<dbReference type="InterPro" id="IPR007813">
    <property type="entry name" value="PilN"/>
</dbReference>
<comment type="caution">
    <text evidence="2">The sequence shown here is derived from an EMBL/GenBank/DDBJ whole genome shotgun (WGS) entry which is preliminary data.</text>
</comment>
<dbReference type="Pfam" id="PF05137">
    <property type="entry name" value="PilN"/>
    <property type="match status" value="1"/>
</dbReference>
<name>A0ABW8TJ61_9CLOT</name>
<dbReference type="Proteomes" id="UP001623592">
    <property type="component" value="Unassembled WGS sequence"/>
</dbReference>